<dbReference type="EMBL" id="CATQJA010002648">
    <property type="protein sequence ID" value="CAJ0577200.1"/>
    <property type="molecule type" value="Genomic_DNA"/>
</dbReference>
<dbReference type="PROSITE" id="PS50280">
    <property type="entry name" value="SET"/>
    <property type="match status" value="1"/>
</dbReference>
<comment type="caution">
    <text evidence="3">The sequence shown here is derived from an EMBL/GenBank/DDBJ whole genome shotgun (WGS) entry which is preliminary data.</text>
</comment>
<reference evidence="3" key="1">
    <citation type="submission" date="2023-06" db="EMBL/GenBank/DDBJ databases">
        <authorList>
            <person name="Delattre M."/>
        </authorList>
    </citation>
    <scope>NUCLEOTIDE SEQUENCE</scope>
    <source>
        <strain evidence="3">AF72</strain>
    </source>
</reference>
<dbReference type="AlphaFoldDB" id="A0AA36G397"/>
<organism evidence="3 4">
    <name type="scientific">Mesorhabditis spiculigera</name>
    <dbReference type="NCBI Taxonomy" id="96644"/>
    <lineage>
        <taxon>Eukaryota</taxon>
        <taxon>Metazoa</taxon>
        <taxon>Ecdysozoa</taxon>
        <taxon>Nematoda</taxon>
        <taxon>Chromadorea</taxon>
        <taxon>Rhabditida</taxon>
        <taxon>Rhabditina</taxon>
        <taxon>Rhabditomorpha</taxon>
        <taxon>Rhabditoidea</taxon>
        <taxon>Rhabditidae</taxon>
        <taxon>Mesorhabditinae</taxon>
        <taxon>Mesorhabditis</taxon>
    </lineage>
</organism>
<dbReference type="InterPro" id="IPR053105">
    <property type="entry name" value="Class_V-like_SAM-MTase"/>
</dbReference>
<dbReference type="Gene3D" id="2.170.270.10">
    <property type="entry name" value="SET domain"/>
    <property type="match status" value="1"/>
</dbReference>
<dbReference type="Proteomes" id="UP001177023">
    <property type="component" value="Unassembled WGS sequence"/>
</dbReference>
<name>A0AA36G397_9BILA</name>
<dbReference type="Pfam" id="PF00856">
    <property type="entry name" value="SET"/>
    <property type="match status" value="1"/>
</dbReference>
<feature type="non-terminal residue" evidence="3">
    <location>
        <position position="201"/>
    </location>
</feature>
<proteinExistence type="predicted"/>
<evidence type="ECO:0000259" key="1">
    <source>
        <dbReference type="PROSITE" id="PS50280"/>
    </source>
</evidence>
<dbReference type="InterPro" id="IPR046341">
    <property type="entry name" value="SET_dom_sf"/>
</dbReference>
<accession>A0AA36G397</accession>
<protein>
    <recommendedName>
        <fullName evidence="1">SET domain-containing protein</fullName>
    </recommendedName>
</protein>
<evidence type="ECO:0000313" key="3">
    <source>
        <dbReference type="EMBL" id="CAJ0577200.1"/>
    </source>
</evidence>
<dbReference type="EMBL" id="CATQJA010001407">
    <property type="protein sequence ID" value="CAJ0567106.1"/>
    <property type="molecule type" value="Genomic_DNA"/>
</dbReference>
<dbReference type="PANTHER" id="PTHR47250">
    <property type="entry name" value="HISTONE-LYSINE N-METHYLTRANSFERASE SET-6"/>
    <property type="match status" value="1"/>
</dbReference>
<evidence type="ECO:0000313" key="2">
    <source>
        <dbReference type="EMBL" id="CAJ0567106.1"/>
    </source>
</evidence>
<dbReference type="SMART" id="SM00317">
    <property type="entry name" value="SET"/>
    <property type="match status" value="1"/>
</dbReference>
<dbReference type="InterPro" id="IPR001214">
    <property type="entry name" value="SET_dom"/>
</dbReference>
<evidence type="ECO:0000313" key="4">
    <source>
        <dbReference type="Proteomes" id="UP001177023"/>
    </source>
</evidence>
<sequence length="201" mass="22752">MRDRKVGWEVIANEPIAPGQCVMPFLGKVVTHRELTKSELLQQDYALEMWYTKLPKSLAHLGLLAKKSRRGGPDEIVGLQLDPTYKGNIGRFLSHSCLPNLMQVRFLRNSLQIADAVHVFVSMCTIPTGTFLNFDYGSSYANEKLHDICACFMPNCVRHKKKKPKAIYQVCQDVAAYMRRLDEMAAGDVEAVKDEYHSDSD</sequence>
<dbReference type="SUPFAM" id="SSF82199">
    <property type="entry name" value="SET domain"/>
    <property type="match status" value="1"/>
</dbReference>
<dbReference type="PANTHER" id="PTHR47250:SF5">
    <property type="entry name" value="SET DOMAIN-CONTAINING PROTEIN"/>
    <property type="match status" value="1"/>
</dbReference>
<gene>
    <name evidence="3" type="ORF">MSPICULIGERA_LOCUS15478</name>
    <name evidence="2" type="ORF">MSPICULIGERA_LOCUS5672</name>
</gene>
<keyword evidence="4" id="KW-1185">Reference proteome</keyword>
<feature type="domain" description="SET" evidence="1">
    <location>
        <begin position="1"/>
        <end position="137"/>
    </location>
</feature>